<evidence type="ECO:0000256" key="1">
    <source>
        <dbReference type="SAM" id="MobiDB-lite"/>
    </source>
</evidence>
<dbReference type="AlphaFoldDB" id="A0A5B7DCZ3"/>
<keyword evidence="3" id="KW-1185">Reference proteome</keyword>
<feature type="region of interest" description="Disordered" evidence="1">
    <location>
        <begin position="1"/>
        <end position="25"/>
    </location>
</feature>
<name>A0A5B7DCZ3_PORTR</name>
<evidence type="ECO:0000313" key="3">
    <source>
        <dbReference type="Proteomes" id="UP000324222"/>
    </source>
</evidence>
<accession>A0A5B7DCZ3</accession>
<protein>
    <submittedName>
        <fullName evidence="2">Uncharacterized protein</fullName>
    </submittedName>
</protein>
<proteinExistence type="predicted"/>
<dbReference type="EMBL" id="VSRR010000737">
    <property type="protein sequence ID" value="MPC19087.1"/>
    <property type="molecule type" value="Genomic_DNA"/>
</dbReference>
<feature type="compositionally biased region" description="Polar residues" evidence="1">
    <location>
        <begin position="1"/>
        <end position="10"/>
    </location>
</feature>
<comment type="caution">
    <text evidence="2">The sequence shown here is derived from an EMBL/GenBank/DDBJ whole genome shotgun (WGS) entry which is preliminary data.</text>
</comment>
<dbReference type="Proteomes" id="UP000324222">
    <property type="component" value="Unassembled WGS sequence"/>
</dbReference>
<feature type="compositionally biased region" description="Basic and acidic residues" evidence="1">
    <location>
        <begin position="16"/>
        <end position="25"/>
    </location>
</feature>
<organism evidence="2 3">
    <name type="scientific">Portunus trituberculatus</name>
    <name type="common">Swimming crab</name>
    <name type="synonym">Neptunus trituberculatus</name>
    <dbReference type="NCBI Taxonomy" id="210409"/>
    <lineage>
        <taxon>Eukaryota</taxon>
        <taxon>Metazoa</taxon>
        <taxon>Ecdysozoa</taxon>
        <taxon>Arthropoda</taxon>
        <taxon>Crustacea</taxon>
        <taxon>Multicrustacea</taxon>
        <taxon>Malacostraca</taxon>
        <taxon>Eumalacostraca</taxon>
        <taxon>Eucarida</taxon>
        <taxon>Decapoda</taxon>
        <taxon>Pleocyemata</taxon>
        <taxon>Brachyura</taxon>
        <taxon>Eubrachyura</taxon>
        <taxon>Portunoidea</taxon>
        <taxon>Portunidae</taxon>
        <taxon>Portuninae</taxon>
        <taxon>Portunus</taxon>
    </lineage>
</organism>
<gene>
    <name evidence="2" type="ORF">E2C01_011992</name>
</gene>
<reference evidence="2 3" key="1">
    <citation type="submission" date="2019-05" db="EMBL/GenBank/DDBJ databases">
        <title>Another draft genome of Portunus trituberculatus and its Hox gene families provides insights of decapod evolution.</title>
        <authorList>
            <person name="Jeong J.-H."/>
            <person name="Song I."/>
            <person name="Kim S."/>
            <person name="Choi T."/>
            <person name="Kim D."/>
            <person name="Ryu S."/>
            <person name="Kim W."/>
        </authorList>
    </citation>
    <scope>NUCLEOTIDE SEQUENCE [LARGE SCALE GENOMIC DNA]</scope>
    <source>
        <tissue evidence="2">Muscle</tissue>
    </source>
</reference>
<sequence>MSIGAENSDSPVVARSGHDDNKRDGVWLSSPAVMRVDTQPFLTTGWLGFQWSPLPVRTLLLLSSSFLLDKIATWTLGLRLRAHGSLGRLVGASSFCDITEKDA</sequence>
<evidence type="ECO:0000313" key="2">
    <source>
        <dbReference type="EMBL" id="MPC19087.1"/>
    </source>
</evidence>